<evidence type="ECO:0008006" key="3">
    <source>
        <dbReference type="Google" id="ProtNLM"/>
    </source>
</evidence>
<dbReference type="Proteomes" id="UP001602119">
    <property type="component" value="Unassembled WGS sequence"/>
</dbReference>
<proteinExistence type="predicted"/>
<comment type="caution">
    <text evidence="1">The sequence shown here is derived from an EMBL/GenBank/DDBJ whole genome shotgun (WGS) entry which is preliminary data.</text>
</comment>
<evidence type="ECO:0000313" key="1">
    <source>
        <dbReference type="EMBL" id="MFF4779426.1"/>
    </source>
</evidence>
<protein>
    <recommendedName>
        <fullName evidence="3">Type VII secretion system-associated protein</fullName>
    </recommendedName>
</protein>
<gene>
    <name evidence="1" type="ORF">ACFY05_42085</name>
</gene>
<reference evidence="1 2" key="1">
    <citation type="submission" date="2024-10" db="EMBL/GenBank/DDBJ databases">
        <title>The Natural Products Discovery Center: Release of the First 8490 Sequenced Strains for Exploring Actinobacteria Biosynthetic Diversity.</title>
        <authorList>
            <person name="Kalkreuter E."/>
            <person name="Kautsar S.A."/>
            <person name="Yang D."/>
            <person name="Bader C.D."/>
            <person name="Teijaro C.N."/>
            <person name="Fluegel L."/>
            <person name="Davis C.M."/>
            <person name="Simpson J.R."/>
            <person name="Lauterbach L."/>
            <person name="Steele A.D."/>
            <person name="Gui C."/>
            <person name="Meng S."/>
            <person name="Li G."/>
            <person name="Viehrig K."/>
            <person name="Ye F."/>
            <person name="Su P."/>
            <person name="Kiefer A.F."/>
            <person name="Nichols A."/>
            <person name="Cepeda A.J."/>
            <person name="Yan W."/>
            <person name="Fan B."/>
            <person name="Jiang Y."/>
            <person name="Adhikari A."/>
            <person name="Zheng C.-J."/>
            <person name="Schuster L."/>
            <person name="Cowan T.M."/>
            <person name="Smanski M.J."/>
            <person name="Chevrette M.G."/>
            <person name="De Carvalho L.P.S."/>
            <person name="Shen B."/>
        </authorList>
    </citation>
    <scope>NUCLEOTIDE SEQUENCE [LARGE SCALE GENOMIC DNA]</scope>
    <source>
        <strain evidence="1 2">NPDC001281</strain>
    </source>
</reference>
<dbReference type="EMBL" id="JBIAXI010000049">
    <property type="protein sequence ID" value="MFF4779426.1"/>
    <property type="molecule type" value="Genomic_DNA"/>
</dbReference>
<keyword evidence="2" id="KW-1185">Reference proteome</keyword>
<accession>A0ABW6VJ84</accession>
<dbReference type="RefSeq" id="WP_387348192.1">
    <property type="nucleotide sequence ID" value="NZ_JBIAXI010000049.1"/>
</dbReference>
<sequence>MATPTTAQRLQEKYWAALATALPDRSEEQQAVDAAFDVAELDVVPRVWGDERHWRLVIAGVDEPRVIASEDLARELALALIAQPTAPLLARLADDEETHAYVLLGADGLRQLDQRRAAAAALMQAEVVEALDIALSGGAERQVNADAS</sequence>
<name>A0ABW6VJ84_MICFU</name>
<organism evidence="1 2">
    <name type="scientific">Microtetraspora fusca</name>
    <dbReference type="NCBI Taxonomy" id="1997"/>
    <lineage>
        <taxon>Bacteria</taxon>
        <taxon>Bacillati</taxon>
        <taxon>Actinomycetota</taxon>
        <taxon>Actinomycetes</taxon>
        <taxon>Streptosporangiales</taxon>
        <taxon>Streptosporangiaceae</taxon>
        <taxon>Microtetraspora</taxon>
    </lineage>
</organism>
<evidence type="ECO:0000313" key="2">
    <source>
        <dbReference type="Proteomes" id="UP001602119"/>
    </source>
</evidence>